<dbReference type="EMBL" id="OOIP01000008">
    <property type="protein sequence ID" value="SPO37922.1"/>
    <property type="molecule type" value="Genomic_DNA"/>
</dbReference>
<reference evidence="2 3" key="1">
    <citation type="submission" date="2018-03" db="EMBL/GenBank/DDBJ databases">
        <authorList>
            <person name="Guldener U."/>
        </authorList>
    </citation>
    <scope>NUCLEOTIDE SEQUENCE [LARGE SCALE GENOMIC DNA]</scope>
    <source>
        <strain evidence="2 3">DAOM196992</strain>
    </source>
</reference>
<evidence type="ECO:0000313" key="2">
    <source>
        <dbReference type="EMBL" id="SPO37922.1"/>
    </source>
</evidence>
<sequence>MKFSLISSPRSALALLAMAASFAGAASVDTGRLEVVKRTSSGLKGMPAVTGSASGWSLDDSSDRGADADVWDLAVGALTGVNNFGNLDAVDDLWTAIYNVWTFLLNDMWLSLKRPKNPDPKRAHEGVAVCSHGDSYFYTDSDKDKDTSWKHARKYTFFNVRYHSGKHDKTVSMDFDCFYMVDNGLHYITEHTPHIMISESSNCHLDGSSFDVYCS</sequence>
<dbReference type="Proteomes" id="UP000323386">
    <property type="component" value="Unassembled WGS sequence"/>
</dbReference>
<accession>A0A5C3F0W1</accession>
<feature type="signal peptide" evidence="1">
    <location>
        <begin position="1"/>
        <end position="25"/>
    </location>
</feature>
<keyword evidence="3" id="KW-1185">Reference proteome</keyword>
<proteinExistence type="predicted"/>
<feature type="chain" id="PRO_5022892288" evidence="1">
    <location>
        <begin position="26"/>
        <end position="215"/>
    </location>
</feature>
<name>A0A5C3F0W1_9BASI</name>
<keyword evidence="1" id="KW-0732">Signal</keyword>
<evidence type="ECO:0000313" key="3">
    <source>
        <dbReference type="Proteomes" id="UP000323386"/>
    </source>
</evidence>
<organism evidence="2 3">
    <name type="scientific">Pseudozyma flocculosa</name>
    <dbReference type="NCBI Taxonomy" id="84751"/>
    <lineage>
        <taxon>Eukaryota</taxon>
        <taxon>Fungi</taxon>
        <taxon>Dikarya</taxon>
        <taxon>Basidiomycota</taxon>
        <taxon>Ustilaginomycotina</taxon>
        <taxon>Ustilaginomycetes</taxon>
        <taxon>Ustilaginales</taxon>
        <taxon>Ustilaginaceae</taxon>
        <taxon>Pseudozyma</taxon>
    </lineage>
</organism>
<protein>
    <submittedName>
        <fullName evidence="2">Uncharacterized protein</fullName>
    </submittedName>
</protein>
<evidence type="ECO:0000256" key="1">
    <source>
        <dbReference type="SAM" id="SignalP"/>
    </source>
</evidence>
<gene>
    <name evidence="2" type="ORF">PSFLO_03399</name>
</gene>
<dbReference type="AlphaFoldDB" id="A0A5C3F0W1"/>